<dbReference type="STRING" id="706191.PANA_1028"/>
<keyword evidence="2" id="KW-1185">Reference proteome</keyword>
<dbReference type="AlphaFoldDB" id="D4GLS5"/>
<reference evidence="1 2" key="1">
    <citation type="journal article" date="2010" name="J. Bacteriol.">
        <title>Genome sequence of Pantoea ananatis LMG20103, the causative agent of Eucalyptus blight and dieback.</title>
        <authorList>
            <person name="De Maayer P."/>
            <person name="Chan W.Y."/>
            <person name="Venter S.N."/>
            <person name="Toth I.K."/>
            <person name="Birch P.R."/>
            <person name="Joubert F."/>
            <person name="Coutinho T.A."/>
        </authorList>
    </citation>
    <scope>NUCLEOTIDE SEQUENCE [LARGE SCALE GENOMIC DNA]</scope>
    <source>
        <strain evidence="1 2">LMG 20103</strain>
    </source>
</reference>
<evidence type="ECO:0000313" key="2">
    <source>
        <dbReference type="Proteomes" id="UP000001702"/>
    </source>
</evidence>
<dbReference type="KEGG" id="pam:PANA_1028"/>
<proteinExistence type="predicted"/>
<gene>
    <name evidence="1" type="ordered locus">PANA_1028</name>
</gene>
<dbReference type="HOGENOM" id="CLU_1265929_0_0_6"/>
<name>D4GLS5_PANAM</name>
<dbReference type="Proteomes" id="UP000001702">
    <property type="component" value="Chromosome"/>
</dbReference>
<evidence type="ECO:0000313" key="1">
    <source>
        <dbReference type="EMBL" id="ADD76195.1"/>
    </source>
</evidence>
<dbReference type="EMBL" id="CP001875">
    <property type="protein sequence ID" value="ADD76195.1"/>
    <property type="molecule type" value="Genomic_DNA"/>
</dbReference>
<sequence length="218" mass="25077">MNRERCAACGARGRKRGLVAGKIDQAVAVNAQRLETRFTCQIEQVDNKCRVLNFAACTTNQFDGRFERAPRCQQVVDHQHHIAWLNSIFVQFQSVGTVFQLVSFAEGFTWQFARLAHRNKAQPQSEGDRCPEQETPRFRAHHFGDAFIAITLYQQRDGRGIGFWVFQQAGDVTEKNTRLRVIRNTFDTVFNQFKLLRSVGHNLKPGKKKILFCFAQLQ</sequence>
<accession>D4GLS5</accession>
<protein>
    <submittedName>
        <fullName evidence="1">Uncharacterized protein</fullName>
    </submittedName>
</protein>
<organism evidence="1 2">
    <name type="scientific">Pantoea ananatis (strain LMG 20103)</name>
    <dbReference type="NCBI Taxonomy" id="706191"/>
    <lineage>
        <taxon>Bacteria</taxon>
        <taxon>Pseudomonadati</taxon>
        <taxon>Pseudomonadota</taxon>
        <taxon>Gammaproteobacteria</taxon>
        <taxon>Enterobacterales</taxon>
        <taxon>Erwiniaceae</taxon>
        <taxon>Pantoea</taxon>
    </lineage>
</organism>